<keyword evidence="2" id="KW-1185">Reference proteome</keyword>
<name>A0ACC2D1V4_DIPCM</name>
<gene>
    <name evidence="1" type="ORF">O6H91_07G004300</name>
</gene>
<dbReference type="EMBL" id="CM055098">
    <property type="protein sequence ID" value="KAJ7548246.1"/>
    <property type="molecule type" value="Genomic_DNA"/>
</dbReference>
<proteinExistence type="predicted"/>
<comment type="caution">
    <text evidence="1">The sequence shown here is derived from an EMBL/GenBank/DDBJ whole genome shotgun (WGS) entry which is preliminary data.</text>
</comment>
<evidence type="ECO:0000313" key="1">
    <source>
        <dbReference type="EMBL" id="KAJ7548246.1"/>
    </source>
</evidence>
<evidence type="ECO:0000313" key="2">
    <source>
        <dbReference type="Proteomes" id="UP001162992"/>
    </source>
</evidence>
<protein>
    <submittedName>
        <fullName evidence="1">Uncharacterized protein</fullName>
    </submittedName>
</protein>
<organism evidence="1 2">
    <name type="scientific">Diphasiastrum complanatum</name>
    <name type="common">Issler's clubmoss</name>
    <name type="synonym">Lycopodium complanatum</name>
    <dbReference type="NCBI Taxonomy" id="34168"/>
    <lineage>
        <taxon>Eukaryota</taxon>
        <taxon>Viridiplantae</taxon>
        <taxon>Streptophyta</taxon>
        <taxon>Embryophyta</taxon>
        <taxon>Tracheophyta</taxon>
        <taxon>Lycopodiopsida</taxon>
        <taxon>Lycopodiales</taxon>
        <taxon>Lycopodiaceae</taxon>
        <taxon>Lycopodioideae</taxon>
        <taxon>Diphasiastrum</taxon>
    </lineage>
</organism>
<accession>A0ACC2D1V4</accession>
<dbReference type="Proteomes" id="UP001162992">
    <property type="component" value="Chromosome 7"/>
</dbReference>
<sequence>MCKTMGKGQVLQKAIMLLCLFLLTMKVNGDTDTDTDTDTFTTSKTTSYKPGEPKQKHCKADSYSDDGWWSHCKGIIKCPAYCPECHLSCKFCGMSYCPKCNKVGSICQDPRFIGGDGVMFYFHGSKDADYCIVSDTNLHINAHFIGRRPAGRPRDFTWVQSLGILFDTHKLYVGARQTATWNPTSDRFLIYLDGKSVQIPQAKGANWALDHPQKVKFTRLEAANSINVLVEGVLNATIAIVPITREESRAHKYEIPADDCFAHLEVSLEFPQVSERVSGVLGQTYRPQWETPIKHNVPMPTMGGEDKYVASAILTPDCPVSQFRGVRLPASLALSKNSGAMPSVKCGDGPDGFGFACKK</sequence>
<reference evidence="2" key="1">
    <citation type="journal article" date="2024" name="Proc. Natl. Acad. Sci. U.S.A.">
        <title>Extraordinary preservation of gene collinearity over three hundred million years revealed in homosporous lycophytes.</title>
        <authorList>
            <person name="Li C."/>
            <person name="Wickell D."/>
            <person name="Kuo L.Y."/>
            <person name="Chen X."/>
            <person name="Nie B."/>
            <person name="Liao X."/>
            <person name="Peng D."/>
            <person name="Ji J."/>
            <person name="Jenkins J."/>
            <person name="Williams M."/>
            <person name="Shu S."/>
            <person name="Plott C."/>
            <person name="Barry K."/>
            <person name="Rajasekar S."/>
            <person name="Grimwood J."/>
            <person name="Han X."/>
            <person name="Sun S."/>
            <person name="Hou Z."/>
            <person name="He W."/>
            <person name="Dai G."/>
            <person name="Sun C."/>
            <person name="Schmutz J."/>
            <person name="Leebens-Mack J.H."/>
            <person name="Li F.W."/>
            <person name="Wang L."/>
        </authorList>
    </citation>
    <scope>NUCLEOTIDE SEQUENCE [LARGE SCALE GENOMIC DNA]</scope>
    <source>
        <strain evidence="2">cv. PW_Plant_1</strain>
    </source>
</reference>